<dbReference type="InterPro" id="IPR018392">
    <property type="entry name" value="LysM"/>
</dbReference>
<evidence type="ECO:0000256" key="1">
    <source>
        <dbReference type="SAM" id="MobiDB-lite"/>
    </source>
</evidence>
<organism evidence="4 5">
    <name type="scientific">Sinomonas cyclohexanicum</name>
    <name type="common">Corynebacterium cyclohexanicum</name>
    <dbReference type="NCBI Taxonomy" id="322009"/>
    <lineage>
        <taxon>Bacteria</taxon>
        <taxon>Bacillati</taxon>
        <taxon>Actinomycetota</taxon>
        <taxon>Actinomycetes</taxon>
        <taxon>Micrococcales</taxon>
        <taxon>Micrococcaceae</taxon>
        <taxon>Sinomonas</taxon>
    </lineage>
</organism>
<name>A0ABN6FGV8_SINCY</name>
<evidence type="ECO:0000256" key="2">
    <source>
        <dbReference type="SAM" id="Phobius"/>
    </source>
</evidence>
<dbReference type="RefSeq" id="WP_229232491.1">
    <property type="nucleotide sequence ID" value="NZ_AP024525.1"/>
</dbReference>
<feature type="region of interest" description="Disordered" evidence="1">
    <location>
        <begin position="15"/>
        <end position="37"/>
    </location>
</feature>
<evidence type="ECO:0000313" key="5">
    <source>
        <dbReference type="Proteomes" id="UP001319861"/>
    </source>
</evidence>
<gene>
    <name evidence="4" type="ORF">SCMU_16270</name>
</gene>
<dbReference type="InterPro" id="IPR036779">
    <property type="entry name" value="LysM_dom_sf"/>
</dbReference>
<dbReference type="SUPFAM" id="SSF54106">
    <property type="entry name" value="LysM domain"/>
    <property type="match status" value="1"/>
</dbReference>
<feature type="transmembrane region" description="Helical" evidence="2">
    <location>
        <begin position="48"/>
        <end position="69"/>
    </location>
</feature>
<reference evidence="4 5" key="1">
    <citation type="journal article" date="2021" name="J. Biosci. Bioeng.">
        <title>Identification and characterization of a chc gene cluster responsible for the aromatization pathway of cyclohexanecarboxylate degradation in Sinomonas cyclohexanicum ATCC 51369.</title>
        <authorList>
            <person name="Yamamoto T."/>
            <person name="Hasegawa Y."/>
            <person name="Lau P.C.K."/>
            <person name="Iwaki H."/>
        </authorList>
    </citation>
    <scope>NUCLEOTIDE SEQUENCE [LARGE SCALE GENOMIC DNA]</scope>
    <source>
        <strain evidence="4 5">ATCC 51369</strain>
    </source>
</reference>
<proteinExistence type="predicted"/>
<keyword evidence="2" id="KW-0472">Membrane</keyword>
<dbReference type="SMART" id="SM00257">
    <property type="entry name" value="LysM"/>
    <property type="match status" value="1"/>
</dbReference>
<dbReference type="Proteomes" id="UP001319861">
    <property type="component" value="Chromosome"/>
</dbReference>
<dbReference type="Pfam" id="PF01476">
    <property type="entry name" value="LysM"/>
    <property type="match status" value="1"/>
</dbReference>
<dbReference type="CDD" id="cd00118">
    <property type="entry name" value="LysM"/>
    <property type="match status" value="1"/>
</dbReference>
<evidence type="ECO:0000313" key="4">
    <source>
        <dbReference type="EMBL" id="BCT75785.1"/>
    </source>
</evidence>
<sequence length="140" mass="14576">MAHAIVIGQRTVIGQHSQPRMSPRRVPVGSGAAAGKQPPLRLTRRGRIVLIVVPAFLAALAVLLAWAALMAPAKASGEHLEGPGGAVTVTVQPGDSLWTIAAARVPDRDPRVTISQIRELNDLAGSRVLPGEQILVPVAG</sequence>
<accession>A0ABN6FGV8</accession>
<protein>
    <recommendedName>
        <fullName evidence="3">LysM domain-containing protein</fullName>
    </recommendedName>
</protein>
<feature type="domain" description="LysM" evidence="3">
    <location>
        <begin position="87"/>
        <end position="136"/>
    </location>
</feature>
<keyword evidence="2" id="KW-1133">Transmembrane helix</keyword>
<keyword evidence="5" id="KW-1185">Reference proteome</keyword>
<dbReference type="EMBL" id="AP024525">
    <property type="protein sequence ID" value="BCT75785.1"/>
    <property type="molecule type" value="Genomic_DNA"/>
</dbReference>
<dbReference type="PROSITE" id="PS51782">
    <property type="entry name" value="LYSM"/>
    <property type="match status" value="1"/>
</dbReference>
<keyword evidence="2" id="KW-0812">Transmembrane</keyword>
<dbReference type="Gene3D" id="3.10.350.10">
    <property type="entry name" value="LysM domain"/>
    <property type="match status" value="1"/>
</dbReference>
<evidence type="ECO:0000259" key="3">
    <source>
        <dbReference type="PROSITE" id="PS51782"/>
    </source>
</evidence>